<gene>
    <name evidence="3" type="ORF">TR102132</name>
</gene>
<evidence type="ECO:0008006" key="4">
    <source>
        <dbReference type="Google" id="ProtNLM"/>
    </source>
</evidence>
<keyword evidence="2" id="KW-0175">Coiled coil</keyword>
<comment type="similarity">
    <text evidence="1">Belongs to the SNF7 family.</text>
</comment>
<accession>A0A0X3P0C2</accession>
<dbReference type="EMBL" id="GEEE01017774">
    <property type="protein sequence ID" value="JAP45451.1"/>
    <property type="molecule type" value="Transcribed_RNA"/>
</dbReference>
<feature type="coiled-coil region" evidence="2">
    <location>
        <begin position="50"/>
        <end position="88"/>
    </location>
</feature>
<protein>
    <recommendedName>
        <fullName evidence="4">Charged multivesicular body protein 3</fullName>
    </recommendedName>
</protein>
<reference evidence="3" key="1">
    <citation type="submission" date="2016-01" db="EMBL/GenBank/DDBJ databases">
        <title>Reference transcriptome for the parasite Schistocephalus solidus: insights into the molecular evolution of parasitism.</title>
        <authorList>
            <person name="Hebert F.O."/>
            <person name="Grambauer S."/>
            <person name="Barber I."/>
            <person name="Landry C.R."/>
            <person name="Aubin-Horth N."/>
        </authorList>
    </citation>
    <scope>NUCLEOTIDE SEQUENCE</scope>
</reference>
<name>A0A0X3P0C2_SCHSO</name>
<dbReference type="PANTHER" id="PTHR10476">
    <property type="entry name" value="CHARGED MULTIVESICULAR BODY PROTEIN"/>
    <property type="match status" value="1"/>
</dbReference>
<dbReference type="Gene3D" id="6.10.140.1230">
    <property type="match status" value="1"/>
</dbReference>
<dbReference type="Pfam" id="PF03357">
    <property type="entry name" value="Snf7"/>
    <property type="match status" value="1"/>
</dbReference>
<proteinExistence type="inferred from homology"/>
<sequence>MTKHAQLEFPVIFDHATNLGGCFETVFIILFQLAFKMKLFGEKKDPREKVRELQRKMRREEMKLDREINAIQQKSKQYEVEVKRYAKTNNMEAAKLLARQIVASRKAVNRLYSAKAELQTVCMGLDHQVAVIRMSGAMKSSTDVMKSMSKLIRMPELNATMRDLSKEMMKMGIMEEMIDEGIDSALGQSEEMDEVAQEEVDKILFDITQGAMGKAPEAVTDTLPAGYVPSAAKATTPAAVDTDDDDDLDAMRARLDALRG</sequence>
<dbReference type="InterPro" id="IPR005024">
    <property type="entry name" value="Snf7_fam"/>
</dbReference>
<organism evidence="3">
    <name type="scientific">Schistocephalus solidus</name>
    <name type="common">Tapeworm</name>
    <dbReference type="NCBI Taxonomy" id="70667"/>
    <lineage>
        <taxon>Eukaryota</taxon>
        <taxon>Metazoa</taxon>
        <taxon>Spiralia</taxon>
        <taxon>Lophotrochozoa</taxon>
        <taxon>Platyhelminthes</taxon>
        <taxon>Cestoda</taxon>
        <taxon>Eucestoda</taxon>
        <taxon>Diphyllobothriidea</taxon>
        <taxon>Diphyllobothriidae</taxon>
        <taxon>Schistocephalus</taxon>
    </lineage>
</organism>
<evidence type="ECO:0000256" key="2">
    <source>
        <dbReference type="SAM" id="Coils"/>
    </source>
</evidence>
<dbReference type="GO" id="GO:0007034">
    <property type="term" value="P:vacuolar transport"/>
    <property type="evidence" value="ECO:0007669"/>
    <property type="project" value="InterPro"/>
</dbReference>
<evidence type="ECO:0000313" key="3">
    <source>
        <dbReference type="EMBL" id="JAP45451.1"/>
    </source>
</evidence>
<evidence type="ECO:0000256" key="1">
    <source>
        <dbReference type="ARBA" id="ARBA00006190"/>
    </source>
</evidence>
<dbReference type="AlphaFoldDB" id="A0A0X3P0C2"/>